<feature type="domain" description="PKD" evidence="7">
    <location>
        <begin position="379"/>
        <end position="434"/>
    </location>
</feature>
<feature type="domain" description="PKD" evidence="7">
    <location>
        <begin position="628"/>
        <end position="664"/>
    </location>
</feature>
<keyword evidence="5" id="KW-0472">Membrane</keyword>
<dbReference type="Proteomes" id="UP000184048">
    <property type="component" value="Unassembled WGS sequence"/>
</dbReference>
<feature type="domain" description="PKD" evidence="7">
    <location>
        <begin position="1118"/>
        <end position="1166"/>
    </location>
</feature>
<dbReference type="InterPro" id="IPR035986">
    <property type="entry name" value="PKD_dom_sf"/>
</dbReference>
<dbReference type="Pfam" id="PF18911">
    <property type="entry name" value="PKD_4"/>
    <property type="match status" value="12"/>
</dbReference>
<feature type="domain" description="PKD" evidence="7">
    <location>
        <begin position="550"/>
        <end position="585"/>
    </location>
</feature>
<dbReference type="SMART" id="SM00089">
    <property type="entry name" value="PKD"/>
    <property type="match status" value="15"/>
</dbReference>
<gene>
    <name evidence="8" type="ORF">SAMN02745131_03659</name>
</gene>
<sequence length="1446" mass="156594">MRLKTTVTIIMLFLAVVIHAQAPTPNFSASVTSGCSPLVVDFNDLSTGNPTSYFWDFGNGATSTIKNPSTTYFKEGVYTVKLTVTNNRGSNTLTRSSLITIYGKPIPQFSVSDSTGCFPIRSQFTDASGSSSGTTNTKWFWDFGDGTQATDQNPLHTYTSSGNFGVTIKVTNDKGCSNVLTKPAYIRTTNGVKSDFTNSMAGVCKPPFSISFTNNSTGPGTLSYLWDFGDGNTSTVQSPSHSYITPGNYTVSLATTSTAGCSDTMIKKDLFAILDIHTDFNAPDSICINSEAGFINTSSPVPVSSLWKFGDGTSSTDTMPIKRFTNVGNFNVTLYNTYSFCKDSFTKAIKVLAKPKANFTVSSTFKCSPPFSVNFTDATPGAVSWLWNFGDSTTSTDQNPVHVFNDFGYYTVKLITTNASGCSDTLQKDSLISIVKPIITLPDLPQNGCIPYTINPLANIITGDNVTSYLWDFGDGGSSTQKNPTYTYLTQGTYTVTLTITTSTGCTEVFSLPAAVKVGTRQPVDFTVLPNPVCALQPVQFTGISDTSDAWLWEFGDGAAATDKNTSHSYQDIGTFTVTFTAYNNGCPSIIKKTNAITVSPPIPAFSFDVDCSNKLKVNFTDKSQGAISWLWDFGDGTTSTLQNPTHTYSTYQTYTVSLTVTNNTCSNSISDAVKLFTDMPDFNVTNPTVCRKSTVYFGAVVKDPANYVRYIWDFGNGGTWDSDLFDRTGAAYHYYSVAGTYDITLTLTDIHGCNTVVTKTKYVRINGPTANFSSINPNGCVSTVRNFTDLSKDDAIHPIKSWKWDFGDGIITTLTKPPFTHTYADTGTYSVNLVVTDSVGCRDSISRANLIHATNPKAAFTVDTLACPGSNLTFTNTTASTGFTSSWNFGDATSSTLVSPVHSYTDSGYYSVSLMITDQYGCTDTLTKPNHIRVARPVASFSLSDSISSCVPFEVQFTNTSYFTNSILWNLGSGTSSVPNPVQYYITPDTYQVSLTVTSPGGCTDKAVKSITLYDTIGSKITYSPLSGCKPLNVSLATYSPGPVTYTWDFGDGVILNNKTDSLEHIYNFFGDFVPKIIMTDPSGCQYPITGFDTIHIIGAIAKFGLDKKLLCDSGLVTFIDSTTFNDPLTSYQWSYGDGSTSTLPDPGSHYYASPGIYSVSVNVATLNNCVDTFTLKDIIKVVQSPLISIVSDTVVCLGDSMLHKGVFQRSDTSAVNWLWNFPNGNMSVLQNPALQAYGTAGNYSISTIATNSSGCADTAYKNLLVNPLPVITVPSPLTKQAGFPLTIPASYSSNVTSYTWMPAATLTCTDCPQPVTNTKFNKLFSVAVVDSNGCRNRTNVQVIVVCPNANVFIPNTFSPNGDGSNDVLYVRGKGLERVKTLRIFNRWGEVVFEQTNFPVNDASYGWNGRYKGALPHPDVYVYQVEVFCENSDIIRFEGNVALIQ</sequence>
<dbReference type="FunFam" id="2.60.40.10:FF:000270">
    <property type="entry name" value="Cell surface protein"/>
    <property type="match status" value="1"/>
</dbReference>
<keyword evidence="6" id="KW-0732">Signal</keyword>
<dbReference type="InterPro" id="IPR000601">
    <property type="entry name" value="PKD_dom"/>
</dbReference>
<dbReference type="PANTHER" id="PTHR46730:SF4">
    <property type="entry name" value="POLYCYSTIC KIDNEY DISEASE PROTEIN 1-LIKE 1"/>
    <property type="match status" value="1"/>
</dbReference>
<evidence type="ECO:0000256" key="2">
    <source>
        <dbReference type="ARBA" id="ARBA00022692"/>
    </source>
</evidence>
<dbReference type="PROSITE" id="PS50093">
    <property type="entry name" value="PKD"/>
    <property type="match status" value="15"/>
</dbReference>
<dbReference type="InterPro" id="IPR022409">
    <property type="entry name" value="PKD/Chitinase_dom"/>
</dbReference>
<dbReference type="Pfam" id="PF13585">
    <property type="entry name" value="CHU_C"/>
    <property type="match status" value="1"/>
</dbReference>
<feature type="domain" description="PKD" evidence="7">
    <location>
        <begin position="856"/>
        <end position="935"/>
    </location>
</feature>
<keyword evidence="4" id="KW-1133">Transmembrane helix</keyword>
<feature type="domain" description="PKD" evidence="7">
    <location>
        <begin position="678"/>
        <end position="764"/>
    </location>
</feature>
<dbReference type="InterPro" id="IPR013783">
    <property type="entry name" value="Ig-like_fold"/>
</dbReference>
<feature type="signal peptide" evidence="6">
    <location>
        <begin position="1"/>
        <end position="22"/>
    </location>
</feature>
<accession>A0A1M5EWX3</accession>
<feature type="chain" id="PRO_5012567448" evidence="6">
    <location>
        <begin position="23"/>
        <end position="1446"/>
    </location>
</feature>
<feature type="domain" description="PKD" evidence="7">
    <location>
        <begin position="1044"/>
        <end position="1085"/>
    </location>
</feature>
<name>A0A1M5EWX3_9BACT</name>
<dbReference type="PROSITE" id="PS51257">
    <property type="entry name" value="PROKAR_LIPOPROTEIN"/>
    <property type="match status" value="1"/>
</dbReference>
<comment type="subcellular location">
    <subcellularLocation>
        <location evidence="1">Membrane</location>
        <topology evidence="1">Multi-pass membrane protein</topology>
    </subcellularLocation>
</comment>
<evidence type="ECO:0000256" key="1">
    <source>
        <dbReference type="ARBA" id="ARBA00004141"/>
    </source>
</evidence>
<keyword evidence="2" id="KW-0812">Transmembrane</keyword>
<feature type="domain" description="PKD" evidence="7">
    <location>
        <begin position="1215"/>
        <end position="1267"/>
    </location>
</feature>
<feature type="domain" description="PKD" evidence="7">
    <location>
        <begin position="462"/>
        <end position="505"/>
    </location>
</feature>
<evidence type="ECO:0000256" key="4">
    <source>
        <dbReference type="ARBA" id="ARBA00022989"/>
    </source>
</evidence>
<organism evidence="8 9">
    <name type="scientific">Flavisolibacter ginsengisoli DSM 18119</name>
    <dbReference type="NCBI Taxonomy" id="1121884"/>
    <lineage>
        <taxon>Bacteria</taxon>
        <taxon>Pseudomonadati</taxon>
        <taxon>Bacteroidota</taxon>
        <taxon>Chitinophagia</taxon>
        <taxon>Chitinophagales</taxon>
        <taxon>Chitinophagaceae</taxon>
        <taxon>Flavisolibacter</taxon>
    </lineage>
</organism>
<dbReference type="Gene3D" id="2.60.40.10">
    <property type="entry name" value="Immunoglobulins"/>
    <property type="match status" value="15"/>
</dbReference>
<evidence type="ECO:0000313" key="9">
    <source>
        <dbReference type="Proteomes" id="UP000184048"/>
    </source>
</evidence>
<feature type="domain" description="PKD" evidence="7">
    <location>
        <begin position="128"/>
        <end position="193"/>
    </location>
</feature>
<evidence type="ECO:0000259" key="7">
    <source>
        <dbReference type="PROSITE" id="PS50093"/>
    </source>
</evidence>
<evidence type="ECO:0000256" key="5">
    <source>
        <dbReference type="ARBA" id="ARBA00023136"/>
    </source>
</evidence>
<dbReference type="NCBIfam" id="TIGR04131">
    <property type="entry name" value="Bac_Flav_CTERM"/>
    <property type="match status" value="1"/>
</dbReference>
<dbReference type="STRING" id="1121884.SAMN02745131_03659"/>
<feature type="domain" description="PKD" evidence="7">
    <location>
        <begin position="799"/>
        <end position="841"/>
    </location>
</feature>
<dbReference type="OrthoDB" id="7794186at2"/>
<dbReference type="EMBL" id="FQUU01000020">
    <property type="protein sequence ID" value="SHF83753.1"/>
    <property type="molecule type" value="Genomic_DNA"/>
</dbReference>
<dbReference type="GO" id="GO:0005886">
    <property type="term" value="C:plasma membrane"/>
    <property type="evidence" value="ECO:0007669"/>
    <property type="project" value="TreeGrafter"/>
</dbReference>
<dbReference type="GO" id="GO:0006816">
    <property type="term" value="P:calcium ion transport"/>
    <property type="evidence" value="ECO:0007669"/>
    <property type="project" value="TreeGrafter"/>
</dbReference>
<evidence type="ECO:0000313" key="8">
    <source>
        <dbReference type="EMBL" id="SHF83753.1"/>
    </source>
</evidence>
<dbReference type="GO" id="GO:0005261">
    <property type="term" value="F:monoatomic cation channel activity"/>
    <property type="evidence" value="ECO:0007669"/>
    <property type="project" value="TreeGrafter"/>
</dbReference>
<feature type="domain" description="PKD" evidence="7">
    <location>
        <begin position="275"/>
        <end position="334"/>
    </location>
</feature>
<proteinExistence type="predicted"/>
<dbReference type="SUPFAM" id="SSF49299">
    <property type="entry name" value="PKD domain"/>
    <property type="match status" value="15"/>
</dbReference>
<dbReference type="InterPro" id="IPR026341">
    <property type="entry name" value="T9SS_type_B"/>
</dbReference>
<evidence type="ECO:0000256" key="3">
    <source>
        <dbReference type="ARBA" id="ARBA00022737"/>
    </source>
</evidence>
<keyword evidence="3" id="KW-0677">Repeat</keyword>
<dbReference type="CDD" id="cd00146">
    <property type="entry name" value="PKD"/>
    <property type="match status" value="10"/>
</dbReference>
<feature type="domain" description="PKD" evidence="7">
    <location>
        <begin position="23"/>
        <end position="101"/>
    </location>
</feature>
<keyword evidence="9" id="KW-1185">Reference proteome</keyword>
<evidence type="ECO:0000256" key="6">
    <source>
        <dbReference type="SAM" id="SignalP"/>
    </source>
</evidence>
<reference evidence="8 9" key="1">
    <citation type="submission" date="2016-11" db="EMBL/GenBank/DDBJ databases">
        <authorList>
            <person name="Jaros S."/>
            <person name="Januszkiewicz K."/>
            <person name="Wedrychowicz H."/>
        </authorList>
    </citation>
    <scope>NUCLEOTIDE SEQUENCE [LARGE SCALE GENOMIC DNA]</scope>
    <source>
        <strain evidence="8 9">DSM 18119</strain>
    </source>
</reference>
<protein>
    <submittedName>
        <fullName evidence="8">Gliding motility-associated C-terminal domain-containing protein</fullName>
    </submittedName>
</protein>
<feature type="domain" description="PKD" evidence="7">
    <location>
        <begin position="970"/>
        <end position="1003"/>
    </location>
</feature>
<dbReference type="PANTHER" id="PTHR46730">
    <property type="entry name" value="POLYCYSTIN-1"/>
    <property type="match status" value="1"/>
</dbReference>
<feature type="domain" description="PKD" evidence="7">
    <location>
        <begin position="209"/>
        <end position="260"/>
    </location>
</feature>